<gene>
    <name evidence="4" type="ORF">GCM10022242_08360</name>
</gene>
<evidence type="ECO:0000313" key="4">
    <source>
        <dbReference type="EMBL" id="GAA3807738.1"/>
    </source>
</evidence>
<organism evidence="4 5">
    <name type="scientific">Nocardioides panacisoli</name>
    <dbReference type="NCBI Taxonomy" id="627624"/>
    <lineage>
        <taxon>Bacteria</taxon>
        <taxon>Bacillati</taxon>
        <taxon>Actinomycetota</taxon>
        <taxon>Actinomycetes</taxon>
        <taxon>Propionibacteriales</taxon>
        <taxon>Nocardioidaceae</taxon>
        <taxon>Nocardioides</taxon>
    </lineage>
</organism>
<dbReference type="InterPro" id="IPR024516">
    <property type="entry name" value="Mce_C"/>
</dbReference>
<evidence type="ECO:0000259" key="3">
    <source>
        <dbReference type="Pfam" id="PF11887"/>
    </source>
</evidence>
<dbReference type="PANTHER" id="PTHR33371:SF18">
    <property type="entry name" value="MCE-FAMILY PROTEIN MCE3C"/>
    <property type="match status" value="1"/>
</dbReference>
<evidence type="ECO:0000256" key="1">
    <source>
        <dbReference type="SAM" id="Phobius"/>
    </source>
</evidence>
<evidence type="ECO:0000313" key="5">
    <source>
        <dbReference type="Proteomes" id="UP001501821"/>
    </source>
</evidence>
<keyword evidence="1" id="KW-0472">Membrane</keyword>
<dbReference type="InterPro" id="IPR052336">
    <property type="entry name" value="MlaD_Phospholipid_Transporter"/>
</dbReference>
<dbReference type="PANTHER" id="PTHR33371">
    <property type="entry name" value="INTERMEMBRANE PHOSPHOLIPID TRANSPORT SYSTEM BINDING PROTEIN MLAD-RELATED"/>
    <property type="match status" value="1"/>
</dbReference>
<keyword evidence="5" id="KW-1185">Reference proteome</keyword>
<keyword evidence="1" id="KW-1133">Transmembrane helix</keyword>
<keyword evidence="1" id="KW-0812">Transmembrane</keyword>
<feature type="transmembrane region" description="Helical" evidence="1">
    <location>
        <begin position="13"/>
        <end position="34"/>
    </location>
</feature>
<accession>A0ABP7I207</accession>
<sequence>MATLGGVWSRLGLPLRIVLGLVLAGLVVGGLQILRGAPVYHARLHHAAGLESGDDVRLAGLKVGEVSSVTADRDEVDVAFTLEQSPEELGVTDDSSVEVKLLSILGDRFLALSVGSGNALADGGTIGIQHAVDTYTMERFWLDSTPQVRKLDMPGIERAIDVLSTDAKVSPDDLRDALDGITGVSRVVQDREQQLDDLLSSTHQVTRLVLDQTDQLDRVLANGTLALRMVQQQRRTLAALLRDTHRFVVGLTAVVKESAPRLAPALTDLRSVLQVLREHRADLDRTLRLAGPTMRVFTNATGDGPWLGVNAPYAIVPDDLVCSLTPEDCK</sequence>
<name>A0ABP7I207_9ACTN</name>
<comment type="caution">
    <text evidence="4">The sequence shown here is derived from an EMBL/GenBank/DDBJ whole genome shotgun (WGS) entry which is preliminary data.</text>
</comment>
<dbReference type="RefSeq" id="WP_344772598.1">
    <property type="nucleotide sequence ID" value="NZ_BAABAH010000002.1"/>
</dbReference>
<evidence type="ECO:0000259" key="2">
    <source>
        <dbReference type="Pfam" id="PF02470"/>
    </source>
</evidence>
<dbReference type="InterPro" id="IPR003399">
    <property type="entry name" value="Mce/MlaD"/>
</dbReference>
<dbReference type="Proteomes" id="UP001501821">
    <property type="component" value="Unassembled WGS sequence"/>
</dbReference>
<dbReference type="Pfam" id="PF02470">
    <property type="entry name" value="MlaD"/>
    <property type="match status" value="1"/>
</dbReference>
<proteinExistence type="predicted"/>
<reference evidence="5" key="1">
    <citation type="journal article" date="2019" name="Int. J. Syst. Evol. Microbiol.">
        <title>The Global Catalogue of Microorganisms (GCM) 10K type strain sequencing project: providing services to taxonomists for standard genome sequencing and annotation.</title>
        <authorList>
            <consortium name="The Broad Institute Genomics Platform"/>
            <consortium name="The Broad Institute Genome Sequencing Center for Infectious Disease"/>
            <person name="Wu L."/>
            <person name="Ma J."/>
        </authorList>
    </citation>
    <scope>NUCLEOTIDE SEQUENCE [LARGE SCALE GENOMIC DNA]</scope>
    <source>
        <strain evidence="5">JCM 16953</strain>
    </source>
</reference>
<feature type="domain" description="Mammalian cell entry C-terminal" evidence="3">
    <location>
        <begin position="174"/>
        <end position="303"/>
    </location>
</feature>
<dbReference type="EMBL" id="BAABAH010000002">
    <property type="protein sequence ID" value="GAA3807738.1"/>
    <property type="molecule type" value="Genomic_DNA"/>
</dbReference>
<feature type="domain" description="Mce/MlaD" evidence="2">
    <location>
        <begin position="38"/>
        <end position="114"/>
    </location>
</feature>
<dbReference type="Pfam" id="PF11887">
    <property type="entry name" value="Mce4_CUP1"/>
    <property type="match status" value="1"/>
</dbReference>
<protein>
    <submittedName>
        <fullName evidence="4">MCE family protein</fullName>
    </submittedName>
</protein>